<reference evidence="3 4" key="1">
    <citation type="journal article" date="2011" name="J. Bacteriol.">
        <title>Genome sequence of the ethanol-producing Zymomonas mobilis subsp. pomaceae lectotype strain ATCC 29192.</title>
        <authorList>
            <person name="Kouvelis V.N."/>
            <person name="Davenport K.W."/>
            <person name="Brettin T.S."/>
            <person name="Bruce D."/>
            <person name="Detter C."/>
            <person name="Han C.S."/>
            <person name="Nolan M."/>
            <person name="Tapia R."/>
            <person name="Damoulaki A."/>
            <person name="Kyrpides N.C."/>
            <person name="Typas M.A."/>
            <person name="Pappas K.M."/>
        </authorList>
    </citation>
    <scope>NUCLEOTIDE SEQUENCE [LARGE SCALE GENOMIC DNA]</scope>
    <source>
        <strain evidence="4">ATCC 29192 / DSM 22645 / JCM 10191 / CCUG 17912 / NBRC 13757 / NCIMB 11200 / NRRL B-4491 / Barker I</strain>
    </source>
</reference>
<sequence>MPEKPPKFLDIQSGHRIKVGLTGLAGVILLVAFAAVLLTLAPKEDNQTSVALNGDIAATVNGRVNLDALEKEPPHDPLAELGVLPGGNIKPPLPDLSSLPTASTQNKIPYSDNEDNTLPDNSQ</sequence>
<evidence type="ECO:0000256" key="1">
    <source>
        <dbReference type="SAM" id="MobiDB-lite"/>
    </source>
</evidence>
<keyword evidence="2" id="KW-0472">Membrane</keyword>
<dbReference type="EMBL" id="CP002865">
    <property type="protein sequence ID" value="AEI37345.1"/>
    <property type="molecule type" value="Genomic_DNA"/>
</dbReference>
<organism evidence="3 4">
    <name type="scientific">Zymomonas mobilis subsp. pomaceae (strain ATCC 29192 / DSM 22645 / JCM 10191 / CCUG 17912 / NBRC 13757 / NCIMB 11200 / NRRL B-4491 / Barker I)</name>
    <dbReference type="NCBI Taxonomy" id="579138"/>
    <lineage>
        <taxon>Bacteria</taxon>
        <taxon>Pseudomonadati</taxon>
        <taxon>Pseudomonadota</taxon>
        <taxon>Alphaproteobacteria</taxon>
        <taxon>Sphingomonadales</taxon>
        <taxon>Zymomonadaceae</taxon>
        <taxon>Zymomonas</taxon>
    </lineage>
</organism>
<feature type="compositionally biased region" description="Polar residues" evidence="1">
    <location>
        <begin position="98"/>
        <end position="108"/>
    </location>
</feature>
<keyword evidence="2" id="KW-0812">Transmembrane</keyword>
<dbReference type="PATRIC" id="fig|579138.3.peg.463"/>
<proteinExistence type="predicted"/>
<feature type="compositionally biased region" description="Basic and acidic residues" evidence="1">
    <location>
        <begin position="69"/>
        <end position="78"/>
    </location>
</feature>
<keyword evidence="2" id="KW-1133">Transmembrane helix</keyword>
<name>F8EVD8_ZYMMT</name>
<accession>F8EVD8</accession>
<feature type="transmembrane region" description="Helical" evidence="2">
    <location>
        <begin position="21"/>
        <end position="41"/>
    </location>
</feature>
<dbReference type="AlphaFoldDB" id="F8EVD8"/>
<dbReference type="KEGG" id="zmp:Zymop_0442"/>
<protein>
    <submittedName>
        <fullName evidence="3">Uncharacterized protein</fullName>
    </submittedName>
</protein>
<dbReference type="HOGENOM" id="CLU_2048852_0_0_5"/>
<dbReference type="Proteomes" id="UP000000491">
    <property type="component" value="Chromosome"/>
</dbReference>
<evidence type="ECO:0000313" key="4">
    <source>
        <dbReference type="Proteomes" id="UP000000491"/>
    </source>
</evidence>
<evidence type="ECO:0000313" key="3">
    <source>
        <dbReference type="EMBL" id="AEI37345.1"/>
    </source>
</evidence>
<dbReference type="RefSeq" id="WP_013933744.1">
    <property type="nucleotide sequence ID" value="NC_015709.1"/>
</dbReference>
<evidence type="ECO:0000256" key="2">
    <source>
        <dbReference type="SAM" id="Phobius"/>
    </source>
</evidence>
<feature type="region of interest" description="Disordered" evidence="1">
    <location>
        <begin position="69"/>
        <end position="123"/>
    </location>
</feature>
<gene>
    <name evidence="3" type="ordered locus">Zymop_0442</name>
</gene>